<dbReference type="InterPro" id="IPR023210">
    <property type="entry name" value="NADP_OxRdtase_dom"/>
</dbReference>
<reference evidence="4 5" key="1">
    <citation type="journal article" date="2015" name="Plant Cell">
        <title>Oil accumulation by the oleaginous diatom Fistulifera solaris as revealed by the genome and transcriptome.</title>
        <authorList>
            <person name="Tanaka T."/>
            <person name="Maeda Y."/>
            <person name="Veluchamy A."/>
            <person name="Tanaka M."/>
            <person name="Abida H."/>
            <person name="Marechal E."/>
            <person name="Bowler C."/>
            <person name="Muto M."/>
            <person name="Sunaga Y."/>
            <person name="Tanaka M."/>
            <person name="Yoshino T."/>
            <person name="Taniguchi T."/>
            <person name="Fukuda Y."/>
            <person name="Nemoto M."/>
            <person name="Matsumoto M."/>
            <person name="Wong P.S."/>
            <person name="Aburatani S."/>
            <person name="Fujibuchi W."/>
        </authorList>
    </citation>
    <scope>NUCLEOTIDE SEQUENCE [LARGE SCALE GENOMIC DNA]</scope>
    <source>
        <strain evidence="4 5">JPCC DA0580</strain>
    </source>
</reference>
<dbReference type="GO" id="GO:0005737">
    <property type="term" value="C:cytoplasm"/>
    <property type="evidence" value="ECO:0007669"/>
    <property type="project" value="TreeGrafter"/>
</dbReference>
<keyword evidence="1" id="KW-0560">Oxidoreductase</keyword>
<dbReference type="InterPro" id="IPR018170">
    <property type="entry name" value="Aldo/ket_reductase_CS"/>
</dbReference>
<dbReference type="EMBL" id="BDSP01000092">
    <property type="protein sequence ID" value="GAX15402.1"/>
    <property type="molecule type" value="Genomic_DNA"/>
</dbReference>
<evidence type="ECO:0000256" key="1">
    <source>
        <dbReference type="ARBA" id="ARBA00023002"/>
    </source>
</evidence>
<evidence type="ECO:0000313" key="4">
    <source>
        <dbReference type="EMBL" id="GAX15402.1"/>
    </source>
</evidence>
<accession>A0A1Z5JNH5</accession>
<gene>
    <name evidence="4" type="ORF">FisN_8Lh302</name>
</gene>
<evidence type="ECO:0000259" key="3">
    <source>
        <dbReference type="Pfam" id="PF00248"/>
    </source>
</evidence>
<feature type="signal peptide" evidence="2">
    <location>
        <begin position="1"/>
        <end position="18"/>
    </location>
</feature>
<feature type="domain" description="NADP-dependent oxidoreductase" evidence="3">
    <location>
        <begin position="69"/>
        <end position="363"/>
    </location>
</feature>
<dbReference type="Pfam" id="PF00248">
    <property type="entry name" value="Aldo_ket_red"/>
    <property type="match status" value="1"/>
</dbReference>
<proteinExistence type="predicted"/>
<dbReference type="PRINTS" id="PR00069">
    <property type="entry name" value="ALDKETRDTASE"/>
</dbReference>
<dbReference type="OrthoDB" id="2310150at2759"/>
<dbReference type="InterPro" id="IPR020471">
    <property type="entry name" value="AKR"/>
</dbReference>
<dbReference type="CDD" id="cd19093">
    <property type="entry name" value="AKR_AtPLR-like"/>
    <property type="match status" value="1"/>
</dbReference>
<dbReference type="PANTHER" id="PTHR43625">
    <property type="entry name" value="AFLATOXIN B1 ALDEHYDE REDUCTASE"/>
    <property type="match status" value="1"/>
</dbReference>
<keyword evidence="2" id="KW-0732">Signal</keyword>
<evidence type="ECO:0000256" key="2">
    <source>
        <dbReference type="SAM" id="SignalP"/>
    </source>
</evidence>
<name>A0A1Z5JNH5_FISSO</name>
<dbReference type="Proteomes" id="UP000198406">
    <property type="component" value="Unassembled WGS sequence"/>
</dbReference>
<feature type="chain" id="PRO_5012871055" description="NADP-dependent oxidoreductase domain-containing protein" evidence="2">
    <location>
        <begin position="19"/>
        <end position="394"/>
    </location>
</feature>
<evidence type="ECO:0000313" key="5">
    <source>
        <dbReference type="Proteomes" id="UP000198406"/>
    </source>
</evidence>
<dbReference type="InterPro" id="IPR050791">
    <property type="entry name" value="Aldo-Keto_reductase"/>
</dbReference>
<dbReference type="AlphaFoldDB" id="A0A1Z5JNH5"/>
<sequence>MPNKLFVLSLCAAFTVHGWNHQPLSSRRQFCHELQTTAITAATLGLPQQAAVAQPITNMATLAPISLPPLGLGAWAWGDSLFWGYNPKNDAELQQVFDFAMTQSNNGKYTTTLFDTAELYGLGRSESLIGDFAKQYPPDQIQIATKFAPLPWRTQPQSVVQACQASVKRLGNRPIDLYQIHFPGAWSNAEYWDGLAMAYEQGLVKAVGVSNYGVDALRACHAALAQRGIPLATNQIQMSLLYRHPLENGLAQACQDLGVQILSYSPLALGMLTGKYTMERPPQGPRKLIFDKLKSTPDYDNLLRTMQEIADGHAAATPAQVALNWARAKGTIPIPGARTLQQVQSNYGALQWSLSGEEVKSLDLVAAKVQTFNQPQDNPFPTVDKNTGLRMYDS</sequence>
<keyword evidence="5" id="KW-1185">Reference proteome</keyword>
<comment type="caution">
    <text evidence="4">The sequence shown here is derived from an EMBL/GenBank/DDBJ whole genome shotgun (WGS) entry which is preliminary data.</text>
</comment>
<dbReference type="SUPFAM" id="SSF51430">
    <property type="entry name" value="NAD(P)-linked oxidoreductase"/>
    <property type="match status" value="1"/>
</dbReference>
<dbReference type="PANTHER" id="PTHR43625:SF5">
    <property type="entry name" value="PYRIDOXAL REDUCTASE, CHLOROPLASTIC"/>
    <property type="match status" value="1"/>
</dbReference>
<dbReference type="InParanoid" id="A0A1Z5JNH5"/>
<dbReference type="GO" id="GO:0016491">
    <property type="term" value="F:oxidoreductase activity"/>
    <property type="evidence" value="ECO:0007669"/>
    <property type="project" value="UniProtKB-KW"/>
</dbReference>
<dbReference type="Gene3D" id="3.20.20.100">
    <property type="entry name" value="NADP-dependent oxidoreductase domain"/>
    <property type="match status" value="1"/>
</dbReference>
<organism evidence="4 5">
    <name type="scientific">Fistulifera solaris</name>
    <name type="common">Oleaginous diatom</name>
    <dbReference type="NCBI Taxonomy" id="1519565"/>
    <lineage>
        <taxon>Eukaryota</taxon>
        <taxon>Sar</taxon>
        <taxon>Stramenopiles</taxon>
        <taxon>Ochrophyta</taxon>
        <taxon>Bacillariophyta</taxon>
        <taxon>Bacillariophyceae</taxon>
        <taxon>Bacillariophycidae</taxon>
        <taxon>Naviculales</taxon>
        <taxon>Naviculaceae</taxon>
        <taxon>Fistulifera</taxon>
    </lineage>
</organism>
<dbReference type="InterPro" id="IPR036812">
    <property type="entry name" value="NAD(P)_OxRdtase_dom_sf"/>
</dbReference>
<dbReference type="PROSITE" id="PS00062">
    <property type="entry name" value="ALDOKETO_REDUCTASE_2"/>
    <property type="match status" value="1"/>
</dbReference>
<protein>
    <recommendedName>
        <fullName evidence="3">NADP-dependent oxidoreductase domain-containing protein</fullName>
    </recommendedName>
</protein>